<dbReference type="AlphaFoldDB" id="A0A6A5Z047"/>
<keyword evidence="2 7" id="KW-0812">Transmembrane</keyword>
<feature type="transmembrane region" description="Helical" evidence="7">
    <location>
        <begin position="116"/>
        <end position="136"/>
    </location>
</feature>
<keyword evidence="5" id="KW-0862">Zinc</keyword>
<feature type="transmembrane region" description="Helical" evidence="7">
    <location>
        <begin position="184"/>
        <end position="205"/>
    </location>
</feature>
<keyword evidence="3 7" id="KW-1133">Transmembrane helix</keyword>
<feature type="transmembrane region" description="Helical" evidence="7">
    <location>
        <begin position="84"/>
        <end position="104"/>
    </location>
</feature>
<dbReference type="InterPro" id="IPR004254">
    <property type="entry name" value="AdipoR/HlyIII-related"/>
</dbReference>
<gene>
    <name evidence="8" type="ORF">BDV96DRAFT_602340</name>
</gene>
<accession>A0A6A5Z047</accession>
<evidence type="ECO:0000256" key="6">
    <source>
        <dbReference type="SAM" id="MobiDB-lite"/>
    </source>
</evidence>
<evidence type="ECO:0000313" key="8">
    <source>
        <dbReference type="EMBL" id="KAF2112433.1"/>
    </source>
</evidence>
<evidence type="ECO:0000313" key="9">
    <source>
        <dbReference type="Proteomes" id="UP000799770"/>
    </source>
</evidence>
<dbReference type="GO" id="GO:0006882">
    <property type="term" value="P:intracellular zinc ion homeostasis"/>
    <property type="evidence" value="ECO:0007669"/>
    <property type="project" value="TreeGrafter"/>
</dbReference>
<feature type="transmembrane region" description="Helical" evidence="7">
    <location>
        <begin position="211"/>
        <end position="232"/>
    </location>
</feature>
<dbReference type="GO" id="GO:0016020">
    <property type="term" value="C:membrane"/>
    <property type="evidence" value="ECO:0007669"/>
    <property type="project" value="UniProtKB-SubCell"/>
</dbReference>
<dbReference type="Pfam" id="PF03006">
    <property type="entry name" value="HlyIII"/>
    <property type="match status" value="1"/>
</dbReference>
<feature type="binding site" evidence="5">
    <location>
        <position position="283"/>
    </location>
    <ligand>
        <name>Zn(2+)</name>
        <dbReference type="ChEBI" id="CHEBI:29105"/>
    </ligand>
</feature>
<dbReference type="EMBL" id="ML977331">
    <property type="protein sequence ID" value="KAF2112433.1"/>
    <property type="molecule type" value="Genomic_DNA"/>
</dbReference>
<reference evidence="8" key="1">
    <citation type="journal article" date="2020" name="Stud. Mycol.">
        <title>101 Dothideomycetes genomes: a test case for predicting lifestyles and emergence of pathogens.</title>
        <authorList>
            <person name="Haridas S."/>
            <person name="Albert R."/>
            <person name="Binder M."/>
            <person name="Bloem J."/>
            <person name="Labutti K."/>
            <person name="Salamov A."/>
            <person name="Andreopoulos B."/>
            <person name="Baker S."/>
            <person name="Barry K."/>
            <person name="Bills G."/>
            <person name="Bluhm B."/>
            <person name="Cannon C."/>
            <person name="Castanera R."/>
            <person name="Culley D."/>
            <person name="Daum C."/>
            <person name="Ezra D."/>
            <person name="Gonzalez J."/>
            <person name="Henrissat B."/>
            <person name="Kuo A."/>
            <person name="Liang C."/>
            <person name="Lipzen A."/>
            <person name="Lutzoni F."/>
            <person name="Magnuson J."/>
            <person name="Mondo S."/>
            <person name="Nolan M."/>
            <person name="Ohm R."/>
            <person name="Pangilinan J."/>
            <person name="Park H.-J."/>
            <person name="Ramirez L."/>
            <person name="Alfaro M."/>
            <person name="Sun H."/>
            <person name="Tritt A."/>
            <person name="Yoshinaga Y."/>
            <person name="Zwiers L.-H."/>
            <person name="Turgeon B."/>
            <person name="Goodwin S."/>
            <person name="Spatafora J."/>
            <person name="Crous P."/>
            <person name="Grigoriev I."/>
        </authorList>
    </citation>
    <scope>NUCLEOTIDE SEQUENCE</scope>
    <source>
        <strain evidence="8">CBS 627.86</strain>
    </source>
</reference>
<proteinExistence type="predicted"/>
<evidence type="ECO:0000256" key="2">
    <source>
        <dbReference type="ARBA" id="ARBA00022692"/>
    </source>
</evidence>
<feature type="transmembrane region" description="Helical" evidence="7">
    <location>
        <begin position="284"/>
        <end position="302"/>
    </location>
</feature>
<dbReference type="GO" id="GO:0038023">
    <property type="term" value="F:signaling receptor activity"/>
    <property type="evidence" value="ECO:0007669"/>
    <property type="project" value="TreeGrafter"/>
</dbReference>
<feature type="transmembrane region" description="Helical" evidence="7">
    <location>
        <begin position="244"/>
        <end position="264"/>
    </location>
</feature>
<feature type="region of interest" description="Disordered" evidence="6">
    <location>
        <begin position="1"/>
        <end position="20"/>
    </location>
</feature>
<sequence length="312" mass="35086">MGKGTAKTVAHERKPSKPQNEQYQLAEHIKQALHITQSGQLLTIEQLPRPWRINPFIVRGYTFAPSIADCIRTVVRLSNESFNIWSHIFGVCFVLYLAFWHYPLTPVHAQANNTDNFIMGIYFAAATLCLSCSVFWHTMKCHHDPHFMISCASVDLMGVTVMISAMNVVTQYAAFYCSHTTQTTWLSLTALCGTTSLLLGWSPTFRHPDLAWVRVVVFTLLGIVGLLPIGHLAFTEGWGRAWTFYKPVWVEVVAPIFSGAWIYAGKVPERWWPGVFDFAGHSHNVWHVAVLATVWGGYKVALQLMENALGSC</sequence>
<dbReference type="GO" id="GO:0046872">
    <property type="term" value="F:metal ion binding"/>
    <property type="evidence" value="ECO:0007669"/>
    <property type="project" value="UniProtKB-KW"/>
</dbReference>
<evidence type="ECO:0000256" key="7">
    <source>
        <dbReference type="SAM" id="Phobius"/>
    </source>
</evidence>
<keyword evidence="4 7" id="KW-0472">Membrane</keyword>
<dbReference type="Proteomes" id="UP000799770">
    <property type="component" value="Unassembled WGS sequence"/>
</dbReference>
<evidence type="ECO:0000256" key="5">
    <source>
        <dbReference type="PIRSR" id="PIRSR604254-1"/>
    </source>
</evidence>
<dbReference type="OrthoDB" id="529367at2759"/>
<keyword evidence="9" id="KW-1185">Reference proteome</keyword>
<feature type="binding site" evidence="5">
    <location>
        <position position="287"/>
    </location>
    <ligand>
        <name>Zn(2+)</name>
        <dbReference type="ChEBI" id="CHEBI:29105"/>
    </ligand>
</feature>
<feature type="binding site" evidence="5">
    <location>
        <position position="137"/>
    </location>
    <ligand>
        <name>Zn(2+)</name>
        <dbReference type="ChEBI" id="CHEBI:29105"/>
    </ligand>
</feature>
<comment type="subcellular location">
    <subcellularLocation>
        <location evidence="1">Membrane</location>
        <topology evidence="1">Multi-pass membrane protein</topology>
    </subcellularLocation>
</comment>
<dbReference type="PANTHER" id="PTHR20855">
    <property type="entry name" value="ADIPOR/PROGESTIN RECEPTOR-RELATED"/>
    <property type="match status" value="1"/>
</dbReference>
<evidence type="ECO:0000256" key="4">
    <source>
        <dbReference type="ARBA" id="ARBA00023136"/>
    </source>
</evidence>
<organism evidence="8 9">
    <name type="scientific">Lophiotrema nucula</name>
    <dbReference type="NCBI Taxonomy" id="690887"/>
    <lineage>
        <taxon>Eukaryota</taxon>
        <taxon>Fungi</taxon>
        <taxon>Dikarya</taxon>
        <taxon>Ascomycota</taxon>
        <taxon>Pezizomycotina</taxon>
        <taxon>Dothideomycetes</taxon>
        <taxon>Pleosporomycetidae</taxon>
        <taxon>Pleosporales</taxon>
        <taxon>Lophiotremataceae</taxon>
        <taxon>Lophiotrema</taxon>
    </lineage>
</organism>
<name>A0A6A5Z047_9PLEO</name>
<evidence type="ECO:0000256" key="1">
    <source>
        <dbReference type="ARBA" id="ARBA00004141"/>
    </source>
</evidence>
<feature type="transmembrane region" description="Helical" evidence="7">
    <location>
        <begin position="156"/>
        <end position="177"/>
    </location>
</feature>
<dbReference type="PANTHER" id="PTHR20855:SF97">
    <property type="entry name" value="ADIPOR-LIKE RECEPTOR IZH3-RELATED"/>
    <property type="match status" value="1"/>
</dbReference>
<protein>
    <submittedName>
        <fullName evidence="8">Hemolysin-III related-domain-containing protein</fullName>
    </submittedName>
</protein>
<evidence type="ECO:0000256" key="3">
    <source>
        <dbReference type="ARBA" id="ARBA00022989"/>
    </source>
</evidence>
<keyword evidence="5" id="KW-0479">Metal-binding</keyword>